<evidence type="ECO:0000259" key="2">
    <source>
        <dbReference type="Pfam" id="PF01370"/>
    </source>
</evidence>
<comment type="caution">
    <text evidence="4">The sequence shown here is derived from an EMBL/GenBank/DDBJ whole genome shotgun (WGS) entry which is preliminary data.</text>
</comment>
<organism evidence="4 5">
    <name type="scientific">Labedella populi</name>
    <dbReference type="NCBI Taxonomy" id="2498850"/>
    <lineage>
        <taxon>Bacteria</taxon>
        <taxon>Bacillati</taxon>
        <taxon>Actinomycetota</taxon>
        <taxon>Actinomycetes</taxon>
        <taxon>Micrococcales</taxon>
        <taxon>Microbacteriaceae</taxon>
        <taxon>Labedella</taxon>
    </lineage>
</organism>
<gene>
    <name evidence="4" type="ORF">ELQ92_15365</name>
</gene>
<dbReference type="InterPro" id="IPR013549">
    <property type="entry name" value="DUF1731"/>
</dbReference>
<dbReference type="Gene3D" id="3.40.50.720">
    <property type="entry name" value="NAD(P)-binding Rossmann-like Domain"/>
    <property type="match status" value="1"/>
</dbReference>
<proteinExistence type="inferred from homology"/>
<reference evidence="4 5" key="1">
    <citation type="submission" date="2018-12" db="EMBL/GenBank/DDBJ databases">
        <authorList>
            <person name="Li F."/>
        </authorList>
    </citation>
    <scope>NUCLEOTIDE SEQUENCE [LARGE SCALE GENOMIC DNA]</scope>
    <source>
        <strain evidence="4 5">8H24J-4-2</strain>
    </source>
</reference>
<evidence type="ECO:0000256" key="1">
    <source>
        <dbReference type="ARBA" id="ARBA00009353"/>
    </source>
</evidence>
<evidence type="ECO:0000313" key="4">
    <source>
        <dbReference type="EMBL" id="RWZ55395.1"/>
    </source>
</evidence>
<dbReference type="NCBIfam" id="TIGR01777">
    <property type="entry name" value="yfcH"/>
    <property type="match status" value="1"/>
</dbReference>
<accession>A0A444Q2B4</accession>
<dbReference type="OrthoDB" id="9801773at2"/>
<comment type="similarity">
    <text evidence="1">Belongs to the NAD(P)-dependent epimerase/dehydratase family. SDR39U1 subfamily.</text>
</comment>
<name>A0A444Q2B4_9MICO</name>
<dbReference type="Pfam" id="PF01370">
    <property type="entry name" value="Epimerase"/>
    <property type="match status" value="1"/>
</dbReference>
<keyword evidence="5" id="KW-1185">Reference proteome</keyword>
<dbReference type="InterPro" id="IPR036291">
    <property type="entry name" value="NAD(P)-bd_dom_sf"/>
</dbReference>
<dbReference type="InterPro" id="IPR010099">
    <property type="entry name" value="SDR39U1"/>
</dbReference>
<dbReference type="AlphaFoldDB" id="A0A444Q2B4"/>
<dbReference type="SUPFAM" id="SSF51735">
    <property type="entry name" value="NAD(P)-binding Rossmann-fold domains"/>
    <property type="match status" value="1"/>
</dbReference>
<dbReference type="Pfam" id="PF08338">
    <property type="entry name" value="DUF1731"/>
    <property type="match status" value="1"/>
</dbReference>
<dbReference type="PANTHER" id="PTHR11092:SF0">
    <property type="entry name" value="EPIMERASE FAMILY PROTEIN SDR39U1"/>
    <property type="match status" value="1"/>
</dbReference>
<dbReference type="RefSeq" id="WP_128500206.1">
    <property type="nucleotide sequence ID" value="NZ_RZNC01000008.1"/>
</dbReference>
<dbReference type="PANTHER" id="PTHR11092">
    <property type="entry name" value="SUGAR NUCLEOTIDE EPIMERASE RELATED"/>
    <property type="match status" value="1"/>
</dbReference>
<evidence type="ECO:0000259" key="3">
    <source>
        <dbReference type="Pfam" id="PF08338"/>
    </source>
</evidence>
<feature type="domain" description="NAD-dependent epimerase/dehydratase" evidence="2">
    <location>
        <begin position="3"/>
        <end position="125"/>
    </location>
</feature>
<protein>
    <submittedName>
        <fullName evidence="4">TIGR01777 family protein</fullName>
    </submittedName>
</protein>
<feature type="domain" description="DUF1731" evidence="3">
    <location>
        <begin position="245"/>
        <end position="291"/>
    </location>
</feature>
<dbReference type="InterPro" id="IPR001509">
    <property type="entry name" value="Epimerase_deHydtase"/>
</dbReference>
<dbReference type="EMBL" id="RZNC01000008">
    <property type="protein sequence ID" value="RWZ55395.1"/>
    <property type="molecule type" value="Genomic_DNA"/>
</dbReference>
<dbReference type="Proteomes" id="UP000288603">
    <property type="component" value="Unassembled WGS sequence"/>
</dbReference>
<evidence type="ECO:0000313" key="5">
    <source>
        <dbReference type="Proteomes" id="UP000288603"/>
    </source>
</evidence>
<sequence length="297" mass="30867">MRIVVSGAGGLIGSALVERLRRGGDEIVRLVRRPADSADESAWDPATGRVDRRLIASADAVVNLSGASIGRLPWTPRYKRTILDSRLTTTTTLAAAIADSPTPPAVFVSASAAGYYGSRPGETLDESSPGGSGFLSGVTVAWERAARGAGDATRVVHARTGIVVATAGVLKPLIPLTRLGVSGPLGGGRQYWPWVSLEDEVGGLVHALRSDVSGPVNIVGPTPATADTLMRGLADRLSRPYWLPAPALAVRAALGDAADDLLLIDQAITPRVLDTDGYVFRHPTVSDALDAALSARA</sequence>